<dbReference type="Gene3D" id="3.30.530.20">
    <property type="match status" value="1"/>
</dbReference>
<dbReference type="EMBL" id="JBEZAE010000012">
    <property type="protein sequence ID" value="MEU7072320.1"/>
    <property type="molecule type" value="Genomic_DNA"/>
</dbReference>
<sequence>MIKVERNILLPVPLETAFSYLEDFERTEEWDPGTVRCVRVDTGPVRPGSTWHNTSRFLGRTTDLSYRLEARDPARLVFVGVNSTVTAKDELLFAAHSAEATLLTYQASFRFKGLAGLAEPLLRTKFERLADAVTERLPSVLAQHAR</sequence>
<organism evidence="1 2">
    <name type="scientific">Streptomyces narbonensis</name>
    <dbReference type="NCBI Taxonomy" id="67333"/>
    <lineage>
        <taxon>Bacteria</taxon>
        <taxon>Bacillati</taxon>
        <taxon>Actinomycetota</taxon>
        <taxon>Actinomycetes</taxon>
        <taxon>Kitasatosporales</taxon>
        <taxon>Streptomycetaceae</taxon>
        <taxon>Streptomyces</taxon>
    </lineage>
</organism>
<dbReference type="SUPFAM" id="SSF55961">
    <property type="entry name" value="Bet v1-like"/>
    <property type="match status" value="1"/>
</dbReference>
<gene>
    <name evidence="1" type="ORF">AB0A88_19560</name>
</gene>
<keyword evidence="2" id="KW-1185">Reference proteome</keyword>
<dbReference type="Proteomes" id="UP001551329">
    <property type="component" value="Unassembled WGS sequence"/>
</dbReference>
<evidence type="ECO:0000313" key="2">
    <source>
        <dbReference type="Proteomes" id="UP001551329"/>
    </source>
</evidence>
<proteinExistence type="predicted"/>
<dbReference type="InterPro" id="IPR019587">
    <property type="entry name" value="Polyketide_cyclase/dehydratase"/>
</dbReference>
<dbReference type="InterPro" id="IPR023393">
    <property type="entry name" value="START-like_dom_sf"/>
</dbReference>
<accession>A0ABV3CDG9</accession>
<comment type="caution">
    <text evidence="1">The sequence shown here is derived from an EMBL/GenBank/DDBJ whole genome shotgun (WGS) entry which is preliminary data.</text>
</comment>
<dbReference type="Pfam" id="PF10604">
    <property type="entry name" value="Polyketide_cyc2"/>
    <property type="match status" value="1"/>
</dbReference>
<reference evidence="1 2" key="1">
    <citation type="submission" date="2024-06" db="EMBL/GenBank/DDBJ databases">
        <title>The Natural Products Discovery Center: Release of the First 8490 Sequenced Strains for Exploring Actinobacteria Biosynthetic Diversity.</title>
        <authorList>
            <person name="Kalkreuter E."/>
            <person name="Kautsar S.A."/>
            <person name="Yang D."/>
            <person name="Bader C.D."/>
            <person name="Teijaro C.N."/>
            <person name="Fluegel L."/>
            <person name="Davis C.M."/>
            <person name="Simpson J.R."/>
            <person name="Lauterbach L."/>
            <person name="Steele A.D."/>
            <person name="Gui C."/>
            <person name="Meng S."/>
            <person name="Li G."/>
            <person name="Viehrig K."/>
            <person name="Ye F."/>
            <person name="Su P."/>
            <person name="Kiefer A.F."/>
            <person name="Nichols A."/>
            <person name="Cepeda A.J."/>
            <person name="Yan W."/>
            <person name="Fan B."/>
            <person name="Jiang Y."/>
            <person name="Adhikari A."/>
            <person name="Zheng C.-J."/>
            <person name="Schuster L."/>
            <person name="Cowan T.M."/>
            <person name="Smanski M.J."/>
            <person name="Chevrette M.G."/>
            <person name="De Carvalho L.P.S."/>
            <person name="Shen B."/>
        </authorList>
    </citation>
    <scope>NUCLEOTIDE SEQUENCE [LARGE SCALE GENOMIC DNA]</scope>
    <source>
        <strain evidence="1 2">NPDC045974</strain>
    </source>
</reference>
<dbReference type="RefSeq" id="WP_358477622.1">
    <property type="nucleotide sequence ID" value="NZ_JBEZAE010000012.1"/>
</dbReference>
<evidence type="ECO:0000313" key="1">
    <source>
        <dbReference type="EMBL" id="MEU7072320.1"/>
    </source>
</evidence>
<protein>
    <submittedName>
        <fullName evidence="1">SRPBCC family protein</fullName>
    </submittedName>
</protein>
<name>A0ABV3CDG9_9ACTN</name>